<dbReference type="GO" id="GO:0008643">
    <property type="term" value="P:carbohydrate transport"/>
    <property type="evidence" value="ECO:0007669"/>
    <property type="project" value="InterPro"/>
</dbReference>
<comment type="similarity">
    <text evidence="1 2">Belongs to the OprB family.</text>
</comment>
<dbReference type="AlphaFoldDB" id="G6XMU3"/>
<dbReference type="GO" id="GO:0016020">
    <property type="term" value="C:membrane"/>
    <property type="evidence" value="ECO:0007669"/>
    <property type="project" value="InterPro"/>
</dbReference>
<dbReference type="PATRIC" id="fig|1088869.3.peg.2804"/>
<dbReference type="InterPro" id="IPR038673">
    <property type="entry name" value="OprB_sf"/>
</dbReference>
<reference evidence="3 4" key="1">
    <citation type="submission" date="2011-10" db="EMBL/GenBank/DDBJ databases">
        <title>Genome sequence of Gluconobacter morbifer G707, isolated from Drosophila gut.</title>
        <authorList>
            <person name="Lee W.-J."/>
            <person name="Kim E.-K."/>
        </authorList>
    </citation>
    <scope>NUCLEOTIDE SEQUENCE [LARGE SCALE GENOMIC DNA]</scope>
    <source>
        <strain evidence="3 4">G707</strain>
    </source>
</reference>
<dbReference type="Gene3D" id="2.40.160.180">
    <property type="entry name" value="Carbohydrate-selective porin OprB"/>
    <property type="match status" value="1"/>
</dbReference>
<dbReference type="GO" id="GO:0015288">
    <property type="term" value="F:porin activity"/>
    <property type="evidence" value="ECO:0007669"/>
    <property type="project" value="InterPro"/>
</dbReference>
<name>G6XMU3_9PROT</name>
<dbReference type="EMBL" id="AGQV01000016">
    <property type="protein sequence ID" value="EHH66919.1"/>
    <property type="molecule type" value="Genomic_DNA"/>
</dbReference>
<protein>
    <submittedName>
        <fullName evidence="3">Porin B precursur</fullName>
    </submittedName>
</protein>
<organism evidence="3 4">
    <name type="scientific">Gluconobacter morbifer G707</name>
    <dbReference type="NCBI Taxonomy" id="1088869"/>
    <lineage>
        <taxon>Bacteria</taxon>
        <taxon>Pseudomonadati</taxon>
        <taxon>Pseudomonadota</taxon>
        <taxon>Alphaproteobacteria</taxon>
        <taxon>Acetobacterales</taxon>
        <taxon>Acetobacteraceae</taxon>
        <taxon>Gluconobacter</taxon>
    </lineage>
</organism>
<comment type="caution">
    <text evidence="3">The sequence shown here is derived from an EMBL/GenBank/DDBJ whole genome shotgun (WGS) entry which is preliminary data.</text>
</comment>
<dbReference type="PANTHER" id="PTHR37944">
    <property type="entry name" value="PORIN B"/>
    <property type="match status" value="1"/>
</dbReference>
<dbReference type="Pfam" id="PF04966">
    <property type="entry name" value="OprB"/>
    <property type="match status" value="1"/>
</dbReference>
<accession>G6XMU3</accession>
<proteinExistence type="inferred from homology"/>
<evidence type="ECO:0000256" key="1">
    <source>
        <dbReference type="ARBA" id="ARBA00008769"/>
    </source>
</evidence>
<dbReference type="STRING" id="1088869.GMO_28110"/>
<gene>
    <name evidence="3" type="ORF">GMO_28110</name>
</gene>
<sequence length="539" mass="59706">MDRQSLAREETVGKMQKFGAELSKVLCVASVLTGLLPVVVSGAQAQTTEAGAVSGNQKHAAQTSSETMGTPMIRNKSIQPVPMLVAPENHDQSDREIGKTSDTTENSFFPASFHDWLTQSTMTGDWGGFRTRLANKGINIGGHYLEDSAGNPLGGKSKDVRYADEFGINVDVNLKRLTGVQAGLFHLLITARQGLGIGATLPALDSPQQIFGSGETVRLTRLSWEMPWNKYVRTEVGEINTENDFEQSSVYWGMSQYCQFESNAICGMPQSIAMNSGYGWYPTAHPGAWVKFYPGGNDHYLVQFGVYSVDNTISNTHNGWKLNLHDTTGTYIPFQLGWHQGGKDDYSGPLQTNIKIGGYWDTSEVSNVYSKLSMFGVPAKYLSPGFFTGLDTGKVRGRFGGWVQFDHMLERDKADPNRGTSLFASFTWGDPRTAVAPYFITWGITRKGTFRDRPNDTISIGMKMLWVNPKLTNWARQVQAMGANDLYKPSGEHALEVNYGWRPTPWLVIRPGAQYIWSTGGTNRYKNPLLLDFETGITF</sequence>
<dbReference type="Proteomes" id="UP000004949">
    <property type="component" value="Unassembled WGS sequence"/>
</dbReference>
<keyword evidence="4" id="KW-1185">Reference proteome</keyword>
<dbReference type="InterPro" id="IPR007049">
    <property type="entry name" value="Carb-sel_porin_OprB"/>
</dbReference>
<dbReference type="PANTHER" id="PTHR37944:SF1">
    <property type="entry name" value="PORIN B"/>
    <property type="match status" value="1"/>
</dbReference>
<evidence type="ECO:0000313" key="4">
    <source>
        <dbReference type="Proteomes" id="UP000004949"/>
    </source>
</evidence>
<evidence type="ECO:0000256" key="2">
    <source>
        <dbReference type="RuleBase" id="RU363072"/>
    </source>
</evidence>
<evidence type="ECO:0000313" key="3">
    <source>
        <dbReference type="EMBL" id="EHH66919.1"/>
    </source>
</evidence>
<dbReference type="InterPro" id="IPR052932">
    <property type="entry name" value="OprB_Porin"/>
</dbReference>
<dbReference type="eggNOG" id="COG3659">
    <property type="taxonomic scope" value="Bacteria"/>
</dbReference>